<dbReference type="Gene3D" id="3.20.20.80">
    <property type="entry name" value="Glycosidases"/>
    <property type="match status" value="1"/>
</dbReference>
<dbReference type="AlphaFoldDB" id="W1YR41"/>
<dbReference type="Pfam" id="PF09508">
    <property type="entry name" value="Lact_bio_phlase"/>
    <property type="match status" value="1"/>
</dbReference>
<accession>W1YR41</accession>
<dbReference type="InterPro" id="IPR035080">
    <property type="entry name" value="Lact_bio_phlase-like_N"/>
</dbReference>
<dbReference type="InterPro" id="IPR035363">
    <property type="entry name" value="LBP_M"/>
</dbReference>
<evidence type="ECO:0000313" key="3">
    <source>
        <dbReference type="EMBL" id="ETJ43644.1"/>
    </source>
</evidence>
<dbReference type="EMBL" id="AZMM01002345">
    <property type="protein sequence ID" value="ETJ43644.1"/>
    <property type="molecule type" value="Genomic_DNA"/>
</dbReference>
<dbReference type="Pfam" id="PF17385">
    <property type="entry name" value="LBP_M"/>
    <property type="match status" value="1"/>
</dbReference>
<comment type="caution">
    <text evidence="3">The sequence shown here is derived from an EMBL/GenBank/DDBJ whole genome shotgun (WGS) entry which is preliminary data.</text>
</comment>
<feature type="domain" description="Lacto-N-biose phosphorylase-like N-terminal TIM barrel" evidence="1">
    <location>
        <begin position="1"/>
        <end position="38"/>
    </location>
</feature>
<name>W1YR41_9ZZZZ</name>
<feature type="non-terminal residue" evidence="3">
    <location>
        <position position="1"/>
    </location>
</feature>
<protein>
    <submittedName>
        <fullName evidence="3">Lacto-N-biose phosphorylase</fullName>
    </submittedName>
</protein>
<evidence type="ECO:0000259" key="1">
    <source>
        <dbReference type="Pfam" id="PF09508"/>
    </source>
</evidence>
<dbReference type="Gene3D" id="3.40.50.880">
    <property type="match status" value="1"/>
</dbReference>
<evidence type="ECO:0000259" key="2">
    <source>
        <dbReference type="Pfam" id="PF17385"/>
    </source>
</evidence>
<proteinExistence type="predicted"/>
<feature type="domain" description="Lacto-N-biose phosphorylase central" evidence="2">
    <location>
        <begin position="43"/>
        <end position="73"/>
    </location>
</feature>
<organism evidence="3">
    <name type="scientific">human gut metagenome</name>
    <dbReference type="NCBI Taxonomy" id="408170"/>
    <lineage>
        <taxon>unclassified sequences</taxon>
        <taxon>metagenomes</taxon>
        <taxon>organismal metagenomes</taxon>
    </lineage>
</organism>
<reference evidence="3" key="1">
    <citation type="submission" date="2013-12" db="EMBL/GenBank/DDBJ databases">
        <title>A Varibaculum cambriense genome reconstructed from a premature infant gut community with otherwise low bacterial novelty that shifts toward anaerobic metabolism during the third week of life.</title>
        <authorList>
            <person name="Brown C.T."/>
            <person name="Sharon I."/>
            <person name="Thomas B.C."/>
            <person name="Castelle C.J."/>
            <person name="Morowitz M.J."/>
            <person name="Banfield J.F."/>
        </authorList>
    </citation>
    <scope>NUCLEOTIDE SEQUENCE</scope>
</reference>
<dbReference type="InterPro" id="IPR029062">
    <property type="entry name" value="Class_I_gatase-like"/>
</dbReference>
<feature type="non-terminal residue" evidence="3">
    <location>
        <position position="73"/>
    </location>
</feature>
<sequence>YGGYLSLAVEHPDFIDRVEEIVAQFRSLHTCSGGQRPLAAPFKVAVISSWGRLRSWMTHMVAHALWYRQTYSY</sequence>
<gene>
    <name evidence="3" type="ORF">Q604_UNBC02345G0001</name>
</gene>